<proteinExistence type="predicted"/>
<keyword evidence="2" id="KW-1185">Reference proteome</keyword>
<reference evidence="1 2" key="1">
    <citation type="submission" date="2020-12" db="EMBL/GenBank/DDBJ databases">
        <title>Metabolic potential, ecology and presence of endohyphal bacteria is reflected in genomic diversity of Mucoromycotina.</title>
        <authorList>
            <person name="Muszewska A."/>
            <person name="Okrasinska A."/>
            <person name="Steczkiewicz K."/>
            <person name="Drgas O."/>
            <person name="Orlowska M."/>
            <person name="Perlinska-Lenart U."/>
            <person name="Aleksandrzak-Piekarczyk T."/>
            <person name="Szatraj K."/>
            <person name="Zielenkiewicz U."/>
            <person name="Pilsyk S."/>
            <person name="Malc E."/>
            <person name="Mieczkowski P."/>
            <person name="Kruszewska J.S."/>
            <person name="Biernat P."/>
            <person name="Pawlowska J."/>
        </authorList>
    </citation>
    <scope>NUCLEOTIDE SEQUENCE [LARGE SCALE GENOMIC DNA]</scope>
    <source>
        <strain evidence="1 2">CBS 142.35</strain>
    </source>
</reference>
<protein>
    <submittedName>
        <fullName evidence="1">Uncharacterized protein</fullName>
    </submittedName>
</protein>
<accession>A0A8H7V9P9</accession>
<dbReference type="Proteomes" id="UP000646827">
    <property type="component" value="Unassembled WGS sequence"/>
</dbReference>
<organism evidence="1 2">
    <name type="scientific">Circinella minor</name>
    <dbReference type="NCBI Taxonomy" id="1195481"/>
    <lineage>
        <taxon>Eukaryota</taxon>
        <taxon>Fungi</taxon>
        <taxon>Fungi incertae sedis</taxon>
        <taxon>Mucoromycota</taxon>
        <taxon>Mucoromycotina</taxon>
        <taxon>Mucoromycetes</taxon>
        <taxon>Mucorales</taxon>
        <taxon>Lichtheimiaceae</taxon>
        <taxon>Circinella</taxon>
    </lineage>
</organism>
<dbReference type="AlphaFoldDB" id="A0A8H7V9P9"/>
<dbReference type="EMBL" id="JAEPRB010001237">
    <property type="protein sequence ID" value="KAG2206379.1"/>
    <property type="molecule type" value="Genomic_DNA"/>
</dbReference>
<feature type="non-terminal residue" evidence="1">
    <location>
        <position position="23"/>
    </location>
</feature>
<sequence length="23" mass="2762">MFTCAKSRNVWTQYAAEKRKELT</sequence>
<evidence type="ECO:0000313" key="2">
    <source>
        <dbReference type="Proteomes" id="UP000646827"/>
    </source>
</evidence>
<name>A0A8H7V9P9_9FUNG</name>
<evidence type="ECO:0000313" key="1">
    <source>
        <dbReference type="EMBL" id="KAG2206379.1"/>
    </source>
</evidence>
<comment type="caution">
    <text evidence="1">The sequence shown here is derived from an EMBL/GenBank/DDBJ whole genome shotgun (WGS) entry which is preliminary data.</text>
</comment>
<gene>
    <name evidence="1" type="ORF">INT45_004414</name>
</gene>